<dbReference type="AlphaFoldDB" id="A0A0E9XT28"/>
<evidence type="ECO:0000313" key="1">
    <source>
        <dbReference type="EMBL" id="JAI04819.1"/>
    </source>
</evidence>
<sequence>MERNCALLKTKEIECSKISKSPKRSCSTPKRSPQRYFACLGKLPILNFSLVSLSLSLSVCAPALPVRAHASNFPLHTL</sequence>
<name>A0A0E9XT28_ANGAN</name>
<reference evidence="1" key="1">
    <citation type="submission" date="2014-11" db="EMBL/GenBank/DDBJ databases">
        <authorList>
            <person name="Amaro Gonzalez C."/>
        </authorList>
    </citation>
    <scope>NUCLEOTIDE SEQUENCE</scope>
</reference>
<protein>
    <submittedName>
        <fullName evidence="1">Uncharacterized protein</fullName>
    </submittedName>
</protein>
<accession>A0A0E9XT28</accession>
<proteinExistence type="predicted"/>
<reference evidence="1" key="2">
    <citation type="journal article" date="2015" name="Fish Shellfish Immunol.">
        <title>Early steps in the European eel (Anguilla anguilla)-Vibrio vulnificus interaction in the gills: Role of the RtxA13 toxin.</title>
        <authorList>
            <person name="Callol A."/>
            <person name="Pajuelo D."/>
            <person name="Ebbesson L."/>
            <person name="Teles M."/>
            <person name="MacKenzie S."/>
            <person name="Amaro C."/>
        </authorList>
    </citation>
    <scope>NUCLEOTIDE SEQUENCE</scope>
</reference>
<dbReference type="EMBL" id="GBXM01003759">
    <property type="protein sequence ID" value="JAI04819.1"/>
    <property type="molecule type" value="Transcribed_RNA"/>
</dbReference>
<organism evidence="1">
    <name type="scientific">Anguilla anguilla</name>
    <name type="common">European freshwater eel</name>
    <name type="synonym">Muraena anguilla</name>
    <dbReference type="NCBI Taxonomy" id="7936"/>
    <lineage>
        <taxon>Eukaryota</taxon>
        <taxon>Metazoa</taxon>
        <taxon>Chordata</taxon>
        <taxon>Craniata</taxon>
        <taxon>Vertebrata</taxon>
        <taxon>Euteleostomi</taxon>
        <taxon>Actinopterygii</taxon>
        <taxon>Neopterygii</taxon>
        <taxon>Teleostei</taxon>
        <taxon>Anguilliformes</taxon>
        <taxon>Anguillidae</taxon>
        <taxon>Anguilla</taxon>
    </lineage>
</organism>